<dbReference type="InterPro" id="IPR001670">
    <property type="entry name" value="ADH_Fe/GldA"/>
</dbReference>
<protein>
    <submittedName>
        <fullName evidence="5">Alcohol dehydrogenase</fullName>
    </submittedName>
</protein>
<dbReference type="eggNOG" id="COG1454">
    <property type="taxonomic scope" value="Bacteria"/>
</dbReference>
<evidence type="ECO:0000256" key="1">
    <source>
        <dbReference type="ARBA" id="ARBA00007358"/>
    </source>
</evidence>
<dbReference type="Gene3D" id="1.20.1090.10">
    <property type="entry name" value="Dehydroquinate synthase-like - alpha domain"/>
    <property type="match status" value="1"/>
</dbReference>
<dbReference type="HOGENOM" id="CLU_007207_0_0_12"/>
<dbReference type="Gene3D" id="3.40.50.1970">
    <property type="match status" value="1"/>
</dbReference>
<dbReference type="InterPro" id="IPR039697">
    <property type="entry name" value="Alcohol_dehydrogenase_Fe"/>
</dbReference>
<accession>V5WDA7</accession>
<comment type="similarity">
    <text evidence="1">Belongs to the iron-containing alcohol dehydrogenase family.</text>
</comment>
<organism evidence="5 6">
    <name type="scientific">Salinispira pacifica</name>
    <dbReference type="NCBI Taxonomy" id="1307761"/>
    <lineage>
        <taxon>Bacteria</taxon>
        <taxon>Pseudomonadati</taxon>
        <taxon>Spirochaetota</taxon>
        <taxon>Spirochaetia</taxon>
        <taxon>Spirochaetales</taxon>
        <taxon>Spirochaetaceae</taxon>
        <taxon>Salinispira</taxon>
    </lineage>
</organism>
<feature type="domain" description="Fe-containing alcohol dehydrogenase-like C-terminal" evidence="4">
    <location>
        <begin position="192"/>
        <end position="380"/>
    </location>
</feature>
<evidence type="ECO:0000313" key="5">
    <source>
        <dbReference type="EMBL" id="AHC13580.1"/>
    </source>
</evidence>
<dbReference type="EMBL" id="CP006939">
    <property type="protein sequence ID" value="AHC13580.1"/>
    <property type="molecule type" value="Genomic_DNA"/>
</dbReference>
<dbReference type="STRING" id="1307761.L21SP2_0136"/>
<dbReference type="InterPro" id="IPR056798">
    <property type="entry name" value="ADH_Fe_C"/>
</dbReference>
<dbReference type="SUPFAM" id="SSF56796">
    <property type="entry name" value="Dehydroquinate synthase-like"/>
    <property type="match status" value="1"/>
</dbReference>
<name>V5WDA7_9SPIO</name>
<evidence type="ECO:0000313" key="6">
    <source>
        <dbReference type="Proteomes" id="UP000018680"/>
    </source>
</evidence>
<gene>
    <name evidence="5" type="ORF">L21SP2_0136</name>
</gene>
<evidence type="ECO:0000259" key="3">
    <source>
        <dbReference type="Pfam" id="PF00465"/>
    </source>
</evidence>
<dbReference type="Pfam" id="PF25137">
    <property type="entry name" value="ADH_Fe_C"/>
    <property type="match status" value="1"/>
</dbReference>
<dbReference type="PANTHER" id="PTHR11496:SF102">
    <property type="entry name" value="ALCOHOL DEHYDROGENASE 4"/>
    <property type="match status" value="1"/>
</dbReference>
<dbReference type="GO" id="GO:0046872">
    <property type="term" value="F:metal ion binding"/>
    <property type="evidence" value="ECO:0007669"/>
    <property type="project" value="InterPro"/>
</dbReference>
<dbReference type="GO" id="GO:0004022">
    <property type="term" value="F:alcohol dehydrogenase (NAD+) activity"/>
    <property type="evidence" value="ECO:0007669"/>
    <property type="project" value="TreeGrafter"/>
</dbReference>
<evidence type="ECO:0000256" key="2">
    <source>
        <dbReference type="ARBA" id="ARBA00023002"/>
    </source>
</evidence>
<dbReference type="Proteomes" id="UP000018680">
    <property type="component" value="Chromosome"/>
</dbReference>
<keyword evidence="6" id="KW-1185">Reference proteome</keyword>
<proteinExistence type="inferred from homology"/>
<dbReference type="PANTHER" id="PTHR11496">
    <property type="entry name" value="ALCOHOL DEHYDROGENASE"/>
    <property type="match status" value="1"/>
</dbReference>
<dbReference type="AlphaFoldDB" id="V5WDA7"/>
<dbReference type="Pfam" id="PF00465">
    <property type="entry name" value="Fe-ADH"/>
    <property type="match status" value="1"/>
</dbReference>
<dbReference type="RefSeq" id="WP_024266513.1">
    <property type="nucleotide sequence ID" value="NC_023035.1"/>
</dbReference>
<keyword evidence="2" id="KW-0560">Oxidoreductase</keyword>
<sequence length="382" mass="41980">MGELELQGIEHLRFGVDSIQHIIDTVKPLGTRVLLVTERSGGDQDNVNRIQGFLRAGGIDPVVFDDIRPGIKTSVIQTIADIGTAGQVQVVVGFGGMRVLSLARAATVLIGSDLGLNDMLRDRQPENVDCSYVEIPNSCRNHFMMKSDVVVSDSVSERARRIRLPFGLTKAVIIDPQLTLGLSMKYQLVAILDTLLASIEGYLSKRRNFLSDIQLLEAMHRLHRSLFQTMRRPDDIQVRVLASQGGLLSGLGLATSSQGIGGTLAYMINAAFKVPKSWIAMVMLPHILDMYVERQPERLARIADALGEDVSDLPSEKAAPMAAAAARRFLARLELPTRLRDFNLSLDELYTVCEASAGFYLNELCGLELSSQDVCSLIKRAF</sequence>
<evidence type="ECO:0000259" key="4">
    <source>
        <dbReference type="Pfam" id="PF25137"/>
    </source>
</evidence>
<dbReference type="KEGG" id="slr:L21SP2_0136"/>
<reference evidence="5 6" key="1">
    <citation type="journal article" date="2015" name="Stand. Genomic Sci.">
        <title>Complete genome sequence and description of Salinispira pacifica gen. nov., sp. nov., a novel spirochaete isolated form a hypersaline microbial mat.</title>
        <authorList>
            <person name="Ben Hania W."/>
            <person name="Joseph M."/>
            <person name="Schumann P."/>
            <person name="Bunk B."/>
            <person name="Fiebig A."/>
            <person name="Sproer C."/>
            <person name="Klenk H.P."/>
            <person name="Fardeau M.L."/>
            <person name="Spring S."/>
        </authorList>
    </citation>
    <scope>NUCLEOTIDE SEQUENCE [LARGE SCALE GENOMIC DNA]</scope>
    <source>
        <strain evidence="5 6">L21-RPul-D2</strain>
    </source>
</reference>
<feature type="domain" description="Alcohol dehydrogenase iron-type/glycerol dehydrogenase GldA" evidence="3">
    <location>
        <begin position="12"/>
        <end position="176"/>
    </location>
</feature>